<proteinExistence type="predicted"/>
<dbReference type="Proteomes" id="UP000276133">
    <property type="component" value="Unassembled WGS sequence"/>
</dbReference>
<organism evidence="1 2">
    <name type="scientific">Brachionus plicatilis</name>
    <name type="common">Marine rotifer</name>
    <name type="synonym">Brachionus muelleri</name>
    <dbReference type="NCBI Taxonomy" id="10195"/>
    <lineage>
        <taxon>Eukaryota</taxon>
        <taxon>Metazoa</taxon>
        <taxon>Spiralia</taxon>
        <taxon>Gnathifera</taxon>
        <taxon>Rotifera</taxon>
        <taxon>Eurotatoria</taxon>
        <taxon>Monogononta</taxon>
        <taxon>Pseudotrocha</taxon>
        <taxon>Ploima</taxon>
        <taxon>Brachionidae</taxon>
        <taxon>Brachionus</taxon>
    </lineage>
</organism>
<reference evidence="1 2" key="1">
    <citation type="journal article" date="2018" name="Sci. Rep.">
        <title>Genomic signatures of local adaptation to the degree of environmental predictability in rotifers.</title>
        <authorList>
            <person name="Franch-Gras L."/>
            <person name="Hahn C."/>
            <person name="Garcia-Roger E.M."/>
            <person name="Carmona M.J."/>
            <person name="Serra M."/>
            <person name="Gomez A."/>
        </authorList>
    </citation>
    <scope>NUCLEOTIDE SEQUENCE [LARGE SCALE GENOMIC DNA]</scope>
    <source>
        <strain evidence="1">HYR1</strain>
    </source>
</reference>
<sequence>MAVSHLGQLSKFSYVSTGDCGAKNMRPLFLEEKAVLWYFLLSKLIKVSLWPSGLSGLCKRPTSSKLRRILGPLGSLLFSLNSEPSELLDSVDFGLVESAVFDLAKWVDDFGSDLFRLRRLVNKLRTLLLLDVGEWLSEFRLWGSVDRFWSRLKPCANCSSPNWLDSMCDWLSSHICRSSSCLSSDCCSFCSWSWACGVF</sequence>
<keyword evidence="2" id="KW-1185">Reference proteome</keyword>
<accession>A0A3M7PGL4</accession>
<evidence type="ECO:0000313" key="1">
    <source>
        <dbReference type="EMBL" id="RMZ98153.1"/>
    </source>
</evidence>
<comment type="caution">
    <text evidence="1">The sequence shown here is derived from an EMBL/GenBank/DDBJ whole genome shotgun (WGS) entry which is preliminary data.</text>
</comment>
<dbReference type="EMBL" id="REGN01010944">
    <property type="protein sequence ID" value="RMZ98153.1"/>
    <property type="molecule type" value="Genomic_DNA"/>
</dbReference>
<dbReference type="AlphaFoldDB" id="A0A3M7PGL4"/>
<evidence type="ECO:0000313" key="2">
    <source>
        <dbReference type="Proteomes" id="UP000276133"/>
    </source>
</evidence>
<protein>
    <submittedName>
        <fullName evidence="1">Uncharacterized protein</fullName>
    </submittedName>
</protein>
<gene>
    <name evidence="1" type="ORF">BpHYR1_046237</name>
</gene>
<name>A0A3M7PGL4_BRAPC</name>